<dbReference type="EMBL" id="RWAH01000035">
    <property type="protein sequence ID" value="MMS79364.1"/>
    <property type="molecule type" value="Genomic_DNA"/>
</dbReference>
<proteinExistence type="predicted"/>
<accession>A0A403T689</accession>
<dbReference type="Proteomes" id="UP000839526">
    <property type="component" value="Unassembled WGS sequence"/>
</dbReference>
<comment type="caution">
    <text evidence="1">The sequence shown here is derived from an EMBL/GenBank/DDBJ whole genome shotgun (WGS) entry which is preliminary data.</text>
</comment>
<gene>
    <name evidence="1" type="ORF">D9O31_23380</name>
</gene>
<name>A0A403T689_SALER</name>
<dbReference type="AlphaFoldDB" id="A0A403T689"/>
<organism evidence="1">
    <name type="scientific">Salmonella enterica</name>
    <name type="common">Salmonella choleraesuis</name>
    <dbReference type="NCBI Taxonomy" id="28901"/>
    <lineage>
        <taxon>Bacteria</taxon>
        <taxon>Pseudomonadati</taxon>
        <taxon>Pseudomonadota</taxon>
        <taxon>Gammaproteobacteria</taxon>
        <taxon>Enterobacterales</taxon>
        <taxon>Enterobacteriaceae</taxon>
        <taxon>Salmonella</taxon>
    </lineage>
</organism>
<protein>
    <submittedName>
        <fullName evidence="1">Transcriptional regulator</fullName>
    </submittedName>
</protein>
<evidence type="ECO:0000313" key="1">
    <source>
        <dbReference type="EMBL" id="MMS79364.1"/>
    </source>
</evidence>
<reference evidence="1" key="1">
    <citation type="submission" date="2018-10" db="EMBL/GenBank/DDBJ databases">
        <authorList>
            <consortium name="PulseNet: The National Subtyping Network for Foodborne Disease Surveillance"/>
            <person name="Tarr C.L."/>
            <person name="Trees E."/>
            <person name="Katz L.S."/>
            <person name="Carleton-Romer H.A."/>
            <person name="Stroika S."/>
            <person name="Kucerova Z."/>
            <person name="Roache K.F."/>
            <person name="Sabol A.L."/>
            <person name="Besser J."/>
            <person name="Gerner-Smidt P."/>
        </authorList>
    </citation>
    <scope>NUCLEOTIDE SEQUENCE [LARGE SCALE GENOMIC DNA]</scope>
    <source>
        <strain evidence="1">PNUSAS052121</strain>
    </source>
</reference>
<sequence>MITSFNDGEEPVRVIVHGDQWPVVSATEHMVKALLPESECETTFGLTTLLQRLSCYPDALILLCLRPREHIFLFYALKDELLCHPALVISDELLFSDRVVLHSWGGIQAVLHHELTRVMSRIQQGENRDLVKDRLSDFLSDPVPAMGYFAVPLTFNHPKRLMNYMSLLVHRATISCGLTPAQQKLLQEIHNGQHSLADMTDILDSCKKKIWQDKNQLLRKLGMRNRQYELLYGTWFREDIQRTEFMRPGDVQIARASHILRGVS</sequence>